<keyword evidence="9 12" id="KW-0472">Membrane</keyword>
<keyword evidence="15" id="KW-0675">Receptor</keyword>
<gene>
    <name evidence="15" type="primary">LRR-RLK37</name>
</gene>
<dbReference type="EMBL" id="KX159261">
    <property type="protein sequence ID" value="APU94865.1"/>
    <property type="molecule type" value="mRNA"/>
</dbReference>
<dbReference type="CDD" id="cd14066">
    <property type="entry name" value="STKc_IRAK"/>
    <property type="match status" value="1"/>
</dbReference>
<evidence type="ECO:0000256" key="5">
    <source>
        <dbReference type="ARBA" id="ARBA00022737"/>
    </source>
</evidence>
<dbReference type="Pfam" id="PF08263">
    <property type="entry name" value="LRRNT_2"/>
    <property type="match status" value="1"/>
</dbReference>
<evidence type="ECO:0000256" key="2">
    <source>
        <dbReference type="ARBA" id="ARBA00022614"/>
    </source>
</evidence>
<dbReference type="Gene3D" id="3.80.10.10">
    <property type="entry name" value="Ribonuclease Inhibitor"/>
    <property type="match status" value="2"/>
</dbReference>
<evidence type="ECO:0000256" key="4">
    <source>
        <dbReference type="ARBA" id="ARBA00022729"/>
    </source>
</evidence>
<accession>A0A1P8DYZ0</accession>
<evidence type="ECO:0000256" key="13">
    <source>
        <dbReference type="SAM" id="SignalP"/>
    </source>
</evidence>
<feature type="compositionally biased region" description="Basic and acidic residues" evidence="11">
    <location>
        <begin position="292"/>
        <end position="309"/>
    </location>
</feature>
<proteinExistence type="evidence at transcript level"/>
<evidence type="ECO:0000259" key="14">
    <source>
        <dbReference type="PROSITE" id="PS50011"/>
    </source>
</evidence>
<dbReference type="SUPFAM" id="SSF52058">
    <property type="entry name" value="L domain-like"/>
    <property type="match status" value="1"/>
</dbReference>
<dbReference type="GO" id="GO:0005524">
    <property type="term" value="F:ATP binding"/>
    <property type="evidence" value="ECO:0007669"/>
    <property type="project" value="UniProtKB-KW"/>
</dbReference>
<feature type="compositionally biased region" description="Basic and acidic residues" evidence="11">
    <location>
        <begin position="629"/>
        <end position="643"/>
    </location>
</feature>
<comment type="subcellular location">
    <subcellularLocation>
        <location evidence="1">Membrane</location>
    </subcellularLocation>
</comment>
<dbReference type="InterPro" id="IPR032675">
    <property type="entry name" value="LRR_dom_sf"/>
</dbReference>
<evidence type="ECO:0000256" key="7">
    <source>
        <dbReference type="ARBA" id="ARBA00022840"/>
    </source>
</evidence>
<dbReference type="GO" id="GO:0016020">
    <property type="term" value="C:membrane"/>
    <property type="evidence" value="ECO:0007669"/>
    <property type="project" value="UniProtKB-SubCell"/>
</dbReference>
<dbReference type="Gene3D" id="3.30.200.20">
    <property type="entry name" value="Phosphorylase Kinase, domain 1"/>
    <property type="match status" value="1"/>
</dbReference>
<dbReference type="InterPro" id="IPR001611">
    <property type="entry name" value="Leu-rich_rpt"/>
</dbReference>
<keyword evidence="6" id="KW-0547">Nucleotide-binding</keyword>
<feature type="domain" description="Protein kinase" evidence="14">
    <location>
        <begin position="340"/>
        <end position="614"/>
    </location>
</feature>
<dbReference type="InterPro" id="IPR011009">
    <property type="entry name" value="Kinase-like_dom_sf"/>
</dbReference>
<evidence type="ECO:0000256" key="8">
    <source>
        <dbReference type="ARBA" id="ARBA00022989"/>
    </source>
</evidence>
<feature type="region of interest" description="Disordered" evidence="11">
    <location>
        <begin position="610"/>
        <end position="677"/>
    </location>
</feature>
<dbReference type="FunFam" id="1.10.510.10:FF:000095">
    <property type="entry name" value="protein STRUBBELIG-RECEPTOR FAMILY 8"/>
    <property type="match status" value="1"/>
</dbReference>
<keyword evidence="7" id="KW-0067">ATP-binding</keyword>
<evidence type="ECO:0000256" key="6">
    <source>
        <dbReference type="ARBA" id="ARBA00022741"/>
    </source>
</evidence>
<feature type="chain" id="PRO_5013201800" evidence="13">
    <location>
        <begin position="22"/>
        <end position="677"/>
    </location>
</feature>
<keyword evidence="8 12" id="KW-1133">Transmembrane helix</keyword>
<keyword evidence="4 13" id="KW-0732">Signal</keyword>
<evidence type="ECO:0000256" key="9">
    <source>
        <dbReference type="ARBA" id="ARBA00023136"/>
    </source>
</evidence>
<protein>
    <submittedName>
        <fullName evidence="15">Leucine-rich repeat receptor-like protein kinase</fullName>
    </submittedName>
</protein>
<dbReference type="GO" id="GO:0004672">
    <property type="term" value="F:protein kinase activity"/>
    <property type="evidence" value="ECO:0007669"/>
    <property type="project" value="InterPro"/>
</dbReference>
<dbReference type="InterPro" id="IPR050994">
    <property type="entry name" value="At_inactive_RLKs"/>
</dbReference>
<keyword evidence="15" id="KW-0418">Kinase</keyword>
<feature type="signal peptide" evidence="13">
    <location>
        <begin position="1"/>
        <end position="21"/>
    </location>
</feature>
<keyword evidence="3 12" id="KW-0812">Transmembrane</keyword>
<dbReference type="InterPro" id="IPR000719">
    <property type="entry name" value="Prot_kinase_dom"/>
</dbReference>
<dbReference type="PROSITE" id="PS50011">
    <property type="entry name" value="PROTEIN_KINASE_DOM"/>
    <property type="match status" value="1"/>
</dbReference>
<evidence type="ECO:0000256" key="3">
    <source>
        <dbReference type="ARBA" id="ARBA00022692"/>
    </source>
</evidence>
<evidence type="ECO:0000313" key="15">
    <source>
        <dbReference type="EMBL" id="APU94865.1"/>
    </source>
</evidence>
<dbReference type="Pfam" id="PF07714">
    <property type="entry name" value="PK_Tyr_Ser-Thr"/>
    <property type="match status" value="1"/>
</dbReference>
<evidence type="ECO:0000256" key="10">
    <source>
        <dbReference type="ARBA" id="ARBA00023180"/>
    </source>
</evidence>
<keyword evidence="10" id="KW-0325">Glycoprotein</keyword>
<dbReference type="PANTHER" id="PTHR48010">
    <property type="entry name" value="OS05G0588300 PROTEIN"/>
    <property type="match status" value="1"/>
</dbReference>
<evidence type="ECO:0000256" key="11">
    <source>
        <dbReference type="SAM" id="MobiDB-lite"/>
    </source>
</evidence>
<dbReference type="Gene3D" id="1.10.510.10">
    <property type="entry name" value="Transferase(Phosphotransferase) domain 1"/>
    <property type="match status" value="1"/>
</dbReference>
<organism evidence="15">
    <name type="scientific">Pohlia nutans</name>
    <dbReference type="NCBI Taxonomy" id="140635"/>
    <lineage>
        <taxon>Eukaryota</taxon>
        <taxon>Viridiplantae</taxon>
        <taxon>Streptophyta</taxon>
        <taxon>Embryophyta</taxon>
        <taxon>Bryophyta</taxon>
        <taxon>Bryophytina</taxon>
        <taxon>Bryopsida</taxon>
        <taxon>Bryidae</taxon>
        <taxon>Bryanae</taxon>
        <taxon>Bryales</taxon>
        <taxon>Mniaceae</taxon>
        <taxon>Pohlia</taxon>
    </lineage>
</organism>
<dbReference type="InterPro" id="IPR001245">
    <property type="entry name" value="Ser-Thr/Tyr_kinase_cat_dom"/>
</dbReference>
<dbReference type="SUPFAM" id="SSF56112">
    <property type="entry name" value="Protein kinase-like (PK-like)"/>
    <property type="match status" value="1"/>
</dbReference>
<keyword evidence="2" id="KW-0433">Leucine-rich repeat</keyword>
<evidence type="ECO:0000256" key="1">
    <source>
        <dbReference type="ARBA" id="ARBA00004370"/>
    </source>
</evidence>
<keyword evidence="5" id="KW-0677">Repeat</keyword>
<dbReference type="Pfam" id="PF00560">
    <property type="entry name" value="LRR_1"/>
    <property type="match status" value="3"/>
</dbReference>
<feature type="transmembrane region" description="Helical" evidence="12">
    <location>
        <begin position="254"/>
        <end position="278"/>
    </location>
</feature>
<name>A0A1P8DYZ0_9BRYO</name>
<reference evidence="15" key="1">
    <citation type="submission" date="2016-04" db="EMBL/GenBank/DDBJ databases">
        <authorList>
            <person name="Evans L.H."/>
            <person name="Alamgir A."/>
            <person name="Owens N."/>
            <person name="Weber N.D."/>
            <person name="Virtaneva K."/>
            <person name="Barbian K."/>
            <person name="Babar A."/>
            <person name="Rosenke K."/>
        </authorList>
    </citation>
    <scope>NUCLEOTIDE SEQUENCE</scope>
    <source>
        <strain evidence="15">Antarctic moss No.L</strain>
    </source>
</reference>
<dbReference type="PANTHER" id="PTHR48010:SF76">
    <property type="entry name" value="INACTIVE RECEPTOR KINASE RLK902-RELATED"/>
    <property type="match status" value="1"/>
</dbReference>
<dbReference type="FunFam" id="3.30.200.20:FF:000307">
    <property type="entry name" value="pollen receptor-like kinase 1"/>
    <property type="match status" value="1"/>
</dbReference>
<dbReference type="FunFam" id="3.80.10.10:FF:000400">
    <property type="entry name" value="Nuclear pore complex protein NUP107"/>
    <property type="match status" value="1"/>
</dbReference>
<dbReference type="InterPro" id="IPR013210">
    <property type="entry name" value="LRR_N_plant-typ"/>
</dbReference>
<dbReference type="AlphaFoldDB" id="A0A1P8DYZ0"/>
<feature type="region of interest" description="Disordered" evidence="11">
    <location>
        <begin position="286"/>
        <end position="311"/>
    </location>
</feature>
<evidence type="ECO:0000256" key="12">
    <source>
        <dbReference type="SAM" id="Phobius"/>
    </source>
</evidence>
<keyword evidence="15" id="KW-0808">Transferase</keyword>
<sequence length="677" mass="74124">MTKMAKVVVTTFMLLVGSVAGQDLAADTRALITFRDVFDPFGYKLNWLNNTSPCTGWNGVVCSNNRVTQIRLPGEGLRGTIPTDSLSLLSELRVVSLRNNMLTGPFPGELGNCNHVHALYLGYNDFYGPVPNLTGFWPRLTHLSLQYNRFNGSIPASIGLFSHLYMLNLHNNNFSGSIPPFSLVNLTQFEVTNNNLSGPIPETLTRFGLAAFLGNPGLCGFPLNTLCPSTIAPSPGPSATPGASSSGKLLSSGAITAIIVGGVALLILFILGLFMCFWKRLRGWRPQGPQGHDQKDKGKDKGVEEHGEEYSSSVAGELERTKLVFIEGKRYSFDLEDLLRASAEVLGKGSVGTAYKAVLEDGTILAVKRLKDVATGRKEFETQIHVVGKLQHRNLVPLRAFYFSKDEKLLVYDYMPMGSLSALLHGNRGSSRTPLDWVSRVKIALGAARGLDYLHAQGGPKFVHANIKSSNILLDKDLEACISDFGLAQLLTPSSAASRIVGYRAPEVTETRKVTQKSDVYSFGVLLLELLTGKAPSQVSLNDEGIDLPRWVQSVVREEWTAEVFDLELMRYQNIEEEMVAMLQVAMQCVDAVPDRRPKMSDVLPLLEDVHPFSSDTGDEASRQSESLSEDKNQSSEKDKDSQENTPSHTHTPTHEPPSESSTDPHNPFEQSGTATL</sequence>